<dbReference type="PROSITE" id="PS00455">
    <property type="entry name" value="AMP_BINDING"/>
    <property type="match status" value="1"/>
</dbReference>
<keyword evidence="7" id="KW-1185">Reference proteome</keyword>
<dbReference type="RefSeq" id="WP_207391339.1">
    <property type="nucleotide sequence ID" value="NZ_CP036455.1"/>
</dbReference>
<dbReference type="PROSITE" id="PS50075">
    <property type="entry name" value="CARRIER"/>
    <property type="match status" value="1"/>
</dbReference>
<dbReference type="GO" id="GO:0005524">
    <property type="term" value="F:ATP binding"/>
    <property type="evidence" value="ECO:0007669"/>
    <property type="project" value="UniProtKB-KW"/>
</dbReference>
<feature type="domain" description="Carrier" evidence="5">
    <location>
        <begin position="612"/>
        <end position="687"/>
    </location>
</feature>
<dbReference type="CDD" id="cd05235">
    <property type="entry name" value="SDR_e1"/>
    <property type="match status" value="1"/>
</dbReference>
<dbReference type="InterPro" id="IPR000873">
    <property type="entry name" value="AMP-dep_synth/lig_dom"/>
</dbReference>
<evidence type="ECO:0000259" key="5">
    <source>
        <dbReference type="PROSITE" id="PS50075"/>
    </source>
</evidence>
<dbReference type="Proteomes" id="UP000292235">
    <property type="component" value="Chromosome"/>
</dbReference>
<dbReference type="AlphaFoldDB" id="A0A4P6Q8L8"/>
<dbReference type="GO" id="GO:0004467">
    <property type="term" value="F:long-chain fatty acid-CoA ligase activity"/>
    <property type="evidence" value="ECO:0007669"/>
    <property type="project" value="TreeGrafter"/>
</dbReference>
<dbReference type="InterPro" id="IPR020806">
    <property type="entry name" value="PKS_PP-bd"/>
</dbReference>
<dbReference type="EC" id="1.2.1.-" evidence="6"/>
<dbReference type="GO" id="GO:0050661">
    <property type="term" value="F:NADP binding"/>
    <property type="evidence" value="ECO:0007669"/>
    <property type="project" value="InterPro"/>
</dbReference>
<dbReference type="Pfam" id="PF00550">
    <property type="entry name" value="PP-binding"/>
    <property type="match status" value="1"/>
</dbReference>
<dbReference type="NCBIfam" id="NF041592">
    <property type="entry name" value="carboxyl_red"/>
    <property type="match status" value="1"/>
</dbReference>
<evidence type="ECO:0000256" key="3">
    <source>
        <dbReference type="ARBA" id="ARBA00022741"/>
    </source>
</evidence>
<dbReference type="EMBL" id="CP036455">
    <property type="protein sequence ID" value="QBI55454.1"/>
    <property type="molecule type" value="Genomic_DNA"/>
</dbReference>
<evidence type="ECO:0000256" key="2">
    <source>
        <dbReference type="ARBA" id="ARBA00022553"/>
    </source>
</evidence>
<dbReference type="NCBIfam" id="TIGR01746">
    <property type="entry name" value="Thioester-redct"/>
    <property type="match status" value="1"/>
</dbReference>
<dbReference type="SUPFAM" id="SSF51735">
    <property type="entry name" value="NAD(P)-binding Rossmann-fold domains"/>
    <property type="match status" value="1"/>
</dbReference>
<keyword evidence="4" id="KW-0067">ATP-binding</keyword>
<dbReference type="Pfam" id="PF00501">
    <property type="entry name" value="AMP-binding"/>
    <property type="match status" value="1"/>
</dbReference>
<dbReference type="SUPFAM" id="SSF56801">
    <property type="entry name" value="Acetyl-CoA synthetase-like"/>
    <property type="match status" value="1"/>
</dbReference>
<sequence>MRLAQIMASTLERYADRPALGERVRRLVHAPETGHASLKAAPEYRTITYRELWQRVQAVASEWRRNRDSPLRPGDRVVVLGFTSVEYTVVDLACIHLGAVSVPLQTSSSLRQQRAITEETRPAMIATSLDRMHVAVDLAREFPGVRRILVFDYHDGVQDQRETYLAEKERLRGSGTVCATFAEILTEGAAQEAAPLHVPEDEEALSMLIYTSGSTGSPKGAIYTDRLHAAMWGGEAWSNLFSDVHAVNINYMPMSHVAGHSSLKNTMARGGASYFTASSDLSTFFEDISLIQPTEVSLVPRVCEMLFQRYQHELDKRRGAGDDGPDLEARVKADMRENLLGGRVSWASSGSAPLSDELHAFVESLLGIGLHIIYGSTEAAGVMADGKLIRPPVTAFKLDDVPELGYFRTDRPHPRGELLLKTDSIVPGYYARPELTKTLFDEDGYYKTGDIVAEVEPERLEIVDRRKNVLKLSQGEFVATSHLEAVFAASPLVRQIFVYGNSHRSYLLAVVVPTPMALEEHPLDDGSLKAEIRRSFQEIAKEEGLNSYEIPRDLLVETEPFSQANGLLSDHRKLLRPQLLERYGGRLELMYTETESREANELRELRATGRERPVLETVLHAARVMLAGGSDDIGAGVNFRDIGGDSLSALTFVQLLEEVFEVAVPVDVVISPANDLAQVAEYIDGKRASGAKRPSAASVHGSAEGELNASDLRLEAFIEDPSDTSAPAAPRAQGRPTTVLLTGASGYLGRFLALEWLERLKPIGGKLVCIVRDRDAQAAWDRLEGSYAGGAGEALERFGALAAQNLEVVAGDLAEEQLGLDATTWNRLADEVDLIVHAGALVNHVLPYSGLFEANVVGTAELIRLGTTRRLKSFTYMSSVAVAVAPPEGEPLDEEADIRKALPVLRTDGDRYADGYTASKWAGEVLLREAHDAYGMPVTVFRSSMILAHSRYKGQMNVPDMFTRLLYSVLATRLAPRSFYSGSGSQAVPRAHYDGLPVDFTAGAVAGLSVRAEGGYRIYNLVNPHEDGVSLDTFVDWLDDAGYGITRVEGYTDWVERFESMLKSLPEQKRGYSVLPLIHGLKEPEAPLPGAPVPAHRFQDAVRVPGIGPAMEIPHISRDLIEKYADNLRELL</sequence>
<keyword evidence="1" id="KW-0596">Phosphopantetheine</keyword>
<dbReference type="GO" id="GO:0016020">
    <property type="term" value="C:membrane"/>
    <property type="evidence" value="ECO:0007669"/>
    <property type="project" value="TreeGrafter"/>
</dbReference>
<dbReference type="InterPro" id="IPR009081">
    <property type="entry name" value="PP-bd_ACP"/>
</dbReference>
<dbReference type="InterPro" id="IPR010080">
    <property type="entry name" value="Thioester_reductase-like_dom"/>
</dbReference>
<evidence type="ECO:0000313" key="7">
    <source>
        <dbReference type="Proteomes" id="UP000292235"/>
    </source>
</evidence>
<dbReference type="SUPFAM" id="SSF47336">
    <property type="entry name" value="ACP-like"/>
    <property type="match status" value="1"/>
</dbReference>
<dbReference type="GO" id="GO:0031177">
    <property type="term" value="F:phosphopantetheine binding"/>
    <property type="evidence" value="ECO:0007669"/>
    <property type="project" value="InterPro"/>
</dbReference>
<dbReference type="PANTHER" id="PTHR43272">
    <property type="entry name" value="LONG-CHAIN-FATTY-ACID--COA LIGASE"/>
    <property type="match status" value="1"/>
</dbReference>
<dbReference type="InterPro" id="IPR013120">
    <property type="entry name" value="FAR_NAD-bd"/>
</dbReference>
<evidence type="ECO:0000256" key="4">
    <source>
        <dbReference type="ARBA" id="ARBA00022840"/>
    </source>
</evidence>
<dbReference type="Gene3D" id="3.40.50.720">
    <property type="entry name" value="NAD(P)-binding Rossmann-like Domain"/>
    <property type="match status" value="1"/>
</dbReference>
<proteinExistence type="predicted"/>
<protein>
    <submittedName>
        <fullName evidence="6">Carboxylic acid reductase</fullName>
        <ecNumber evidence="6">1.2.1.-</ecNumber>
    </submittedName>
</protein>
<dbReference type="GO" id="GO:0016620">
    <property type="term" value="F:oxidoreductase activity, acting on the aldehyde or oxo group of donors, NAD or NADP as acceptor"/>
    <property type="evidence" value="ECO:0007669"/>
    <property type="project" value="InterPro"/>
</dbReference>
<accession>A0A4P6Q8L8</accession>
<organism evidence="6 7">
    <name type="scientific">Streptomonospora litoralis</name>
    <dbReference type="NCBI Taxonomy" id="2498135"/>
    <lineage>
        <taxon>Bacteria</taxon>
        <taxon>Bacillati</taxon>
        <taxon>Actinomycetota</taxon>
        <taxon>Actinomycetes</taxon>
        <taxon>Streptosporangiales</taxon>
        <taxon>Nocardiopsidaceae</taxon>
        <taxon>Streptomonospora</taxon>
    </lineage>
</organism>
<dbReference type="InterPro" id="IPR036736">
    <property type="entry name" value="ACP-like_sf"/>
</dbReference>
<dbReference type="SMART" id="SM00823">
    <property type="entry name" value="PKS_PP"/>
    <property type="match status" value="1"/>
</dbReference>
<dbReference type="Gene3D" id="1.10.1200.10">
    <property type="entry name" value="ACP-like"/>
    <property type="match status" value="1"/>
</dbReference>
<keyword evidence="2" id="KW-0597">Phosphoprotein</keyword>
<dbReference type="InterPro" id="IPR020845">
    <property type="entry name" value="AMP-binding_CS"/>
</dbReference>
<evidence type="ECO:0000256" key="1">
    <source>
        <dbReference type="ARBA" id="ARBA00022450"/>
    </source>
</evidence>
<keyword evidence="6" id="KW-0560">Oxidoreductase</keyword>
<gene>
    <name evidence="6" type="primary">car</name>
    <name evidence="6" type="ORF">EKD16_18450</name>
</gene>
<dbReference type="PANTHER" id="PTHR43272:SF33">
    <property type="entry name" value="AMP-BINDING DOMAIN-CONTAINING PROTEIN-RELATED"/>
    <property type="match status" value="1"/>
</dbReference>
<dbReference type="KEGG" id="strr:EKD16_18450"/>
<name>A0A4P6Q8L8_9ACTN</name>
<dbReference type="InterPro" id="IPR042099">
    <property type="entry name" value="ANL_N_sf"/>
</dbReference>
<evidence type="ECO:0000313" key="6">
    <source>
        <dbReference type="EMBL" id="QBI55454.1"/>
    </source>
</evidence>
<dbReference type="Pfam" id="PF07993">
    <property type="entry name" value="NAD_binding_4"/>
    <property type="match status" value="1"/>
</dbReference>
<reference evidence="6 7" key="1">
    <citation type="submission" date="2019-02" db="EMBL/GenBank/DDBJ databases">
        <authorList>
            <person name="Khodamoradi S."/>
            <person name="Hahnke R.L."/>
            <person name="Kaempfer P."/>
            <person name="Schumann P."/>
            <person name="Rohde M."/>
            <person name="Steinert M."/>
            <person name="Luzhetskyy A."/>
            <person name="Wink J."/>
            <person name="Ruckert C."/>
        </authorList>
    </citation>
    <scope>NUCLEOTIDE SEQUENCE [LARGE SCALE GENOMIC DNA]</scope>
    <source>
        <strain evidence="6 7">M2</strain>
    </source>
</reference>
<dbReference type="InterPro" id="IPR046407">
    <property type="entry name" value="CAR"/>
</dbReference>
<keyword evidence="3" id="KW-0547">Nucleotide-binding</keyword>
<dbReference type="InterPro" id="IPR036291">
    <property type="entry name" value="NAD(P)-bd_dom_sf"/>
</dbReference>
<dbReference type="Gene3D" id="3.40.50.12780">
    <property type="entry name" value="N-terminal domain of ligase-like"/>
    <property type="match status" value="1"/>
</dbReference>